<protein>
    <submittedName>
        <fullName evidence="3">Adenylate/guanylate cyclase domain-containing protein</fullName>
    </submittedName>
</protein>
<dbReference type="PROSITE" id="PS50125">
    <property type="entry name" value="GUANYLATE_CYCLASE_2"/>
    <property type="match status" value="1"/>
</dbReference>
<keyword evidence="1" id="KW-0472">Membrane</keyword>
<evidence type="ECO:0000259" key="2">
    <source>
        <dbReference type="PROSITE" id="PS50125"/>
    </source>
</evidence>
<feature type="transmembrane region" description="Helical" evidence="1">
    <location>
        <begin position="52"/>
        <end position="72"/>
    </location>
</feature>
<reference evidence="3 4" key="1">
    <citation type="submission" date="2024-05" db="EMBL/GenBank/DDBJ databases">
        <authorList>
            <person name="Duchaud E."/>
        </authorList>
    </citation>
    <scope>NUCLEOTIDE SEQUENCE [LARGE SCALE GENOMIC DNA]</scope>
    <source>
        <strain evidence="3">Ena-SAMPLE-TAB-13-05-2024-13:56:06:370-140302</strain>
    </source>
</reference>
<evidence type="ECO:0000313" key="3">
    <source>
        <dbReference type="EMBL" id="CAL2087344.1"/>
    </source>
</evidence>
<dbReference type="SUPFAM" id="SSF55073">
    <property type="entry name" value="Nucleotide cyclase"/>
    <property type="match status" value="1"/>
</dbReference>
<dbReference type="Proteomes" id="UP001497416">
    <property type="component" value="Unassembled WGS sequence"/>
</dbReference>
<feature type="transmembrane region" description="Helical" evidence="1">
    <location>
        <begin position="12"/>
        <end position="32"/>
    </location>
</feature>
<dbReference type="InterPro" id="IPR001054">
    <property type="entry name" value="A/G_cyclase"/>
</dbReference>
<organism evidence="3 4">
    <name type="scientific">Tenacibaculum platacis</name>
    <dbReference type="NCBI Taxonomy" id="3137852"/>
    <lineage>
        <taxon>Bacteria</taxon>
        <taxon>Pseudomonadati</taxon>
        <taxon>Bacteroidota</taxon>
        <taxon>Flavobacteriia</taxon>
        <taxon>Flavobacteriales</taxon>
        <taxon>Flavobacteriaceae</taxon>
        <taxon>Tenacibaculum</taxon>
    </lineage>
</organism>
<dbReference type="RefSeq" id="WP_348712344.1">
    <property type="nucleotide sequence ID" value="NZ_CAXIXY010000004.1"/>
</dbReference>
<dbReference type="EMBL" id="CAXIXY010000004">
    <property type="protein sequence ID" value="CAL2087344.1"/>
    <property type="molecule type" value="Genomic_DNA"/>
</dbReference>
<name>A0ABM9P1Z8_9FLAO</name>
<dbReference type="CDD" id="cd07302">
    <property type="entry name" value="CHD"/>
    <property type="match status" value="1"/>
</dbReference>
<sequence>MSTNNKQFFKFILQSILFWVVALFAFAIFRFYGIEQESLLPTAENTTNQEILNPYLVSLFLGLGLGLLYGIVDYLYERFFLKKVGLGVGLLLNTFLHFISTIFVFTFGLNLIAKIFSLSINLEIGWWLTYKRFWAAILYIILSSLVFSFLKIAKERFGTGVFVKMLLGRYKIPQEEERIFMFLDLKDSTTIAEKLGHNLYSQFIQDCFYDLNEVVLFYDAEIYQYVGDEVVLSWPYHKGLANNNCIGVFFAFELKRETRKEYYLKKYGVFPMFKAGIHGGSLMAAEVGFVKKELAYHGDVINTSARIQAECNKHNVSLLISENLLKNLKGKSVSSSNFLGSVLLKGKEKEVKIHSILYDV</sequence>
<feature type="domain" description="Guanylate cyclase" evidence="2">
    <location>
        <begin position="179"/>
        <end position="308"/>
    </location>
</feature>
<proteinExistence type="predicted"/>
<evidence type="ECO:0000313" key="4">
    <source>
        <dbReference type="Proteomes" id="UP001497416"/>
    </source>
</evidence>
<keyword evidence="1" id="KW-0812">Transmembrane</keyword>
<keyword evidence="4" id="KW-1185">Reference proteome</keyword>
<dbReference type="InterPro" id="IPR029787">
    <property type="entry name" value="Nucleotide_cyclase"/>
</dbReference>
<evidence type="ECO:0000256" key="1">
    <source>
        <dbReference type="SAM" id="Phobius"/>
    </source>
</evidence>
<feature type="transmembrane region" description="Helical" evidence="1">
    <location>
        <begin position="84"/>
        <end position="113"/>
    </location>
</feature>
<comment type="caution">
    <text evidence="3">The sequence shown here is derived from an EMBL/GenBank/DDBJ whole genome shotgun (WGS) entry which is preliminary data.</text>
</comment>
<feature type="transmembrane region" description="Helical" evidence="1">
    <location>
        <begin position="133"/>
        <end position="150"/>
    </location>
</feature>
<accession>A0ABM9P1Z8</accession>
<dbReference type="Gene3D" id="3.30.70.1230">
    <property type="entry name" value="Nucleotide cyclase"/>
    <property type="match status" value="1"/>
</dbReference>
<gene>
    <name evidence="3" type="ORF">T190607A01A_20791</name>
</gene>
<dbReference type="Pfam" id="PF00211">
    <property type="entry name" value="Guanylate_cyc"/>
    <property type="match status" value="1"/>
</dbReference>
<keyword evidence="1" id="KW-1133">Transmembrane helix</keyword>